<accession>A0A7T7V2V4</accession>
<name>A0A7T7V2V4_9FLAO</name>
<organism evidence="2 3">
    <name type="scientific">Elizabethkingia bruuniana</name>
    <dbReference type="NCBI Taxonomy" id="1756149"/>
    <lineage>
        <taxon>Bacteria</taxon>
        <taxon>Pseudomonadati</taxon>
        <taxon>Bacteroidota</taxon>
        <taxon>Flavobacteriia</taxon>
        <taxon>Flavobacteriales</taxon>
        <taxon>Weeksellaceae</taxon>
        <taxon>Elizabethkingia</taxon>
    </lineage>
</organism>
<dbReference type="RefSeq" id="WP_034868999.1">
    <property type="nucleotide sequence ID" value="NZ_CBCSDR010000002.1"/>
</dbReference>
<reference evidence="2 3" key="1">
    <citation type="submission" date="2020-12" db="EMBL/GenBank/DDBJ databases">
        <title>FDA dAtabase for Regulatory Grade micrObial Sequences (FDA-ARGOS): Supporting development and validation of Infectious Disease Dx tests.</title>
        <authorList>
            <person name="Kerrigan L."/>
            <person name="Long C."/>
            <person name="Tallon L."/>
            <person name="Sadzewicz L."/>
            <person name="Zhao X."/>
            <person name="Boylan J."/>
            <person name="Ott S."/>
            <person name="Bowen H."/>
            <person name="Vavikolanu K."/>
            <person name="Mehta A."/>
            <person name="Aluvathingal J."/>
            <person name="Nadendla S."/>
            <person name="Yan Y."/>
            <person name="Sichtig H."/>
        </authorList>
    </citation>
    <scope>NUCLEOTIDE SEQUENCE [LARGE SCALE GENOMIC DNA]</scope>
    <source>
        <strain evidence="2 3">FDAARGOS_1031</strain>
    </source>
</reference>
<dbReference type="Proteomes" id="UP000595426">
    <property type="component" value="Chromosome"/>
</dbReference>
<evidence type="ECO:0000313" key="3">
    <source>
        <dbReference type="Proteomes" id="UP000595426"/>
    </source>
</evidence>
<dbReference type="EMBL" id="CP067018">
    <property type="protein sequence ID" value="QQN60827.1"/>
    <property type="molecule type" value="Genomic_DNA"/>
</dbReference>
<evidence type="ECO:0000256" key="1">
    <source>
        <dbReference type="SAM" id="SignalP"/>
    </source>
</evidence>
<gene>
    <name evidence="2" type="ORF">I6H88_09720</name>
</gene>
<dbReference type="KEGG" id="egm:AYC65_19685"/>
<keyword evidence="3" id="KW-1185">Reference proteome</keyword>
<protein>
    <submittedName>
        <fullName evidence="2">Uncharacterized protein</fullName>
    </submittedName>
</protein>
<dbReference type="OrthoDB" id="1266876at2"/>
<dbReference type="AlphaFoldDB" id="A0A7T7V2V4"/>
<sequence>MKKLILFFLFLASFYNYAQEGCQYLVNVYADDLKETGRIKLFIKNTGKETFIVRKEINFCNMRLADLESFNYDTQSFEKVRNTNKDIDCFTYRDKSKSLKSGKTYVYDIDIKSDFKILVNDSFFDALKNKKYRFRISFALDSYKRCGNSNMLITDWIYKN</sequence>
<feature type="signal peptide" evidence="1">
    <location>
        <begin position="1"/>
        <end position="18"/>
    </location>
</feature>
<feature type="chain" id="PRO_5032480333" evidence="1">
    <location>
        <begin position="19"/>
        <end position="160"/>
    </location>
</feature>
<proteinExistence type="predicted"/>
<evidence type="ECO:0000313" key="2">
    <source>
        <dbReference type="EMBL" id="QQN60827.1"/>
    </source>
</evidence>
<keyword evidence="1" id="KW-0732">Signal</keyword>
<dbReference type="GeneID" id="93135149"/>